<dbReference type="Proteomes" id="UP001179280">
    <property type="component" value="Unassembled WGS sequence"/>
</dbReference>
<comment type="caution">
    <text evidence="2">The sequence shown here is derived from an EMBL/GenBank/DDBJ whole genome shotgun (WGS) entry which is preliminary data.</text>
</comment>
<evidence type="ECO:0000313" key="3">
    <source>
        <dbReference type="Proteomes" id="UP001179280"/>
    </source>
</evidence>
<organism evidence="2 3">
    <name type="scientific">Shouchella xiaoxiensis</name>
    <dbReference type="NCBI Taxonomy" id="766895"/>
    <lineage>
        <taxon>Bacteria</taxon>
        <taxon>Bacillati</taxon>
        <taxon>Bacillota</taxon>
        <taxon>Bacilli</taxon>
        <taxon>Bacillales</taxon>
        <taxon>Bacillaceae</taxon>
        <taxon>Shouchella</taxon>
    </lineage>
</organism>
<accession>A0ABS2SU27</accession>
<dbReference type="RefSeq" id="WP_204466389.1">
    <property type="nucleotide sequence ID" value="NZ_JAFBCV010000006.1"/>
</dbReference>
<evidence type="ECO:0000259" key="1">
    <source>
        <dbReference type="Pfam" id="PF14417"/>
    </source>
</evidence>
<evidence type="ECO:0000313" key="2">
    <source>
        <dbReference type="EMBL" id="MBM7839048.1"/>
    </source>
</evidence>
<feature type="domain" description="MEDS" evidence="1">
    <location>
        <begin position="16"/>
        <end position="169"/>
    </location>
</feature>
<keyword evidence="3" id="KW-1185">Reference proteome</keyword>
<proteinExistence type="predicted"/>
<sequence length="188" mass="22392">MDSTLSSLVNENKPKHILYAYEEIESYLELVVEYCESGVRLGNHVVCIESLRLYPQVLKKLKERLTKEEMEMIHHVNNFDFYLSSGSYHPPAILEYFTRTVQPFKENNIRFQSWAHVEWNTMKAPYQHIEYFENRVDEAVAEMSFSLICAYKRALMPEQLQQTLLRTHPYVYINDKVYSNDQNQMTHL</sequence>
<reference evidence="2" key="1">
    <citation type="submission" date="2021-01" db="EMBL/GenBank/DDBJ databases">
        <title>Genomic Encyclopedia of Type Strains, Phase IV (KMG-IV): sequencing the most valuable type-strain genomes for metagenomic binning, comparative biology and taxonomic classification.</title>
        <authorList>
            <person name="Goeker M."/>
        </authorList>
    </citation>
    <scope>NUCLEOTIDE SEQUENCE</scope>
    <source>
        <strain evidence="2">DSM 21943</strain>
    </source>
</reference>
<dbReference type="Pfam" id="PF14417">
    <property type="entry name" value="MEDS"/>
    <property type="match status" value="1"/>
</dbReference>
<dbReference type="InterPro" id="IPR025847">
    <property type="entry name" value="MEDS_domain"/>
</dbReference>
<protein>
    <recommendedName>
        <fullName evidence="1">MEDS domain-containing protein</fullName>
    </recommendedName>
</protein>
<name>A0ABS2SU27_9BACI</name>
<gene>
    <name evidence="2" type="ORF">JOC54_002318</name>
</gene>
<dbReference type="EMBL" id="JAFBCV010000006">
    <property type="protein sequence ID" value="MBM7839048.1"/>
    <property type="molecule type" value="Genomic_DNA"/>
</dbReference>